<dbReference type="OrthoDB" id="997844at2"/>
<name>A0A4V3DE31_9SPHI</name>
<sequence>MIDFKLIAVRPRKGCSSHILKALKTDQFYFFDSGYEPRTNNDWIKKKEANSNYVPEHFFYSGSSNTSLKSVNIQALVGKNGEGKSSLTELCLRIFNNYYKAKKVHEVTERLIFIEDLYAELYFLNDQKTYCISVSADNNKNVHAELFTLNQNGDIKEVIDLNIIDQLFFVINVNYSHYSLNSLDFIKESHQDNNRVKHSWIDKVFHRNDGYQTPMTLHPYRIKGNIDINTERELINQRLISLILTEPSYEFINKDLKVESFSFKKFDKTPIQNHLTNLTNNHELEESTHDKQMDQDKFNLDLLPEGLGAKYFVEQLNRFIDDWTPPEYRRSDWMDYVSVDDDNFKFINGTPIERIKTYLTWLDIQGKEEIINMWVMSQLAYDMVKQFDIKSKLHNSLFQYLCIKATKILRYPQYKAVNNFIKSKKYQDAIYIFIDNIEFENSHISLKFNQALHLLKLVIKSPDCKLSLFYSNFFENEKEKTNVELPELKSFIEEAIGLSDNKILKIYLNPPGIFKKSIILKDADKKETIKLGAISSGEYQKIGLLSSIIYHLTNLDSIQEVFHGDANTYKNVLLILDEIELYFHPDFQRTLLSDLLDRISKVNFRQLEAINLLFVTHSPFILSDIPKNNVMFLEKGKQSYPMSENTFGANIHTLLQHGFFLNSVPIGEFAKNKINELFDTLNQQTDLVPNLEKRILMVGEPFLKSQLLKKYHERIPSKNIDSLIKRITELESIIHDRNK</sequence>
<dbReference type="EMBL" id="SNYV01000011">
    <property type="protein sequence ID" value="TDQ79079.1"/>
    <property type="molecule type" value="Genomic_DNA"/>
</dbReference>
<dbReference type="SUPFAM" id="SSF52540">
    <property type="entry name" value="P-loop containing nucleoside triphosphate hydrolases"/>
    <property type="match status" value="1"/>
</dbReference>
<reference evidence="2 3" key="1">
    <citation type="submission" date="2019-03" db="EMBL/GenBank/DDBJ databases">
        <title>Genomic Encyclopedia of Archaeal and Bacterial Type Strains, Phase II (KMG-II): from individual species to whole genera.</title>
        <authorList>
            <person name="Goeker M."/>
        </authorList>
    </citation>
    <scope>NUCLEOTIDE SEQUENCE [LARGE SCALE GENOMIC DNA]</scope>
    <source>
        <strain evidence="2 3">DSM 28353</strain>
    </source>
</reference>
<dbReference type="InterPro" id="IPR003959">
    <property type="entry name" value="ATPase_AAA_core"/>
</dbReference>
<dbReference type="Gene3D" id="3.40.50.300">
    <property type="entry name" value="P-loop containing nucleotide triphosphate hydrolases"/>
    <property type="match status" value="1"/>
</dbReference>
<keyword evidence="3" id="KW-1185">Reference proteome</keyword>
<organism evidence="2 3">
    <name type="scientific">Sphingobacterium yanglingense</name>
    <dbReference type="NCBI Taxonomy" id="1437280"/>
    <lineage>
        <taxon>Bacteria</taxon>
        <taxon>Pseudomonadati</taxon>
        <taxon>Bacteroidota</taxon>
        <taxon>Sphingobacteriia</taxon>
        <taxon>Sphingobacteriales</taxon>
        <taxon>Sphingobacteriaceae</taxon>
        <taxon>Sphingobacterium</taxon>
    </lineage>
</organism>
<dbReference type="RefSeq" id="WP_133582893.1">
    <property type="nucleotide sequence ID" value="NZ_SNYV01000011.1"/>
</dbReference>
<dbReference type="GO" id="GO:0005524">
    <property type="term" value="F:ATP binding"/>
    <property type="evidence" value="ECO:0007669"/>
    <property type="project" value="InterPro"/>
</dbReference>
<proteinExistence type="predicted"/>
<dbReference type="Proteomes" id="UP000295292">
    <property type="component" value="Unassembled WGS sequence"/>
</dbReference>
<dbReference type="AlphaFoldDB" id="A0A4V3DE31"/>
<dbReference type="GO" id="GO:0016887">
    <property type="term" value="F:ATP hydrolysis activity"/>
    <property type="evidence" value="ECO:0007669"/>
    <property type="project" value="InterPro"/>
</dbReference>
<comment type="caution">
    <text evidence="2">The sequence shown here is derived from an EMBL/GenBank/DDBJ whole genome shotgun (WGS) entry which is preliminary data.</text>
</comment>
<gene>
    <name evidence="2" type="ORF">CLV99_0511</name>
</gene>
<evidence type="ECO:0000259" key="1">
    <source>
        <dbReference type="Pfam" id="PF13304"/>
    </source>
</evidence>
<feature type="domain" description="ATPase AAA-type core" evidence="1">
    <location>
        <begin position="535"/>
        <end position="623"/>
    </location>
</feature>
<protein>
    <submittedName>
        <fullName evidence="2">Putative AbiEii toxin of type IV toxin-antitoxin system</fullName>
    </submittedName>
</protein>
<accession>A0A4V3DE31</accession>
<dbReference type="Pfam" id="PF13304">
    <property type="entry name" value="AAA_21"/>
    <property type="match status" value="1"/>
</dbReference>
<dbReference type="InterPro" id="IPR027417">
    <property type="entry name" value="P-loop_NTPase"/>
</dbReference>
<evidence type="ECO:0000313" key="3">
    <source>
        <dbReference type="Proteomes" id="UP000295292"/>
    </source>
</evidence>
<evidence type="ECO:0000313" key="2">
    <source>
        <dbReference type="EMBL" id="TDQ79079.1"/>
    </source>
</evidence>